<organism evidence="6 7">
    <name type="scientific">Sphingobium yanoikuyae</name>
    <name type="common">Sphingomonas yanoikuyae</name>
    <dbReference type="NCBI Taxonomy" id="13690"/>
    <lineage>
        <taxon>Bacteria</taxon>
        <taxon>Pseudomonadati</taxon>
        <taxon>Pseudomonadota</taxon>
        <taxon>Alphaproteobacteria</taxon>
        <taxon>Sphingomonadales</taxon>
        <taxon>Sphingomonadaceae</taxon>
        <taxon>Sphingobium</taxon>
    </lineage>
</organism>
<dbReference type="RefSeq" id="WP_097383292.1">
    <property type="nucleotide sequence ID" value="NZ_CP023741.1"/>
</dbReference>
<gene>
    <name evidence="6" type="ORF">A6768_08505</name>
</gene>
<evidence type="ECO:0000256" key="1">
    <source>
        <dbReference type="ARBA" id="ARBA00008857"/>
    </source>
</evidence>
<dbReference type="InterPro" id="IPR011010">
    <property type="entry name" value="DNA_brk_join_enz"/>
</dbReference>
<dbReference type="EMBL" id="CP023741">
    <property type="protein sequence ID" value="ATI80040.1"/>
    <property type="molecule type" value="Genomic_DNA"/>
</dbReference>
<dbReference type="PROSITE" id="PS51898">
    <property type="entry name" value="TYR_RECOMBINASE"/>
    <property type="match status" value="1"/>
</dbReference>
<evidence type="ECO:0000259" key="5">
    <source>
        <dbReference type="PROSITE" id="PS51898"/>
    </source>
</evidence>
<evidence type="ECO:0000313" key="7">
    <source>
        <dbReference type="Proteomes" id="UP000219422"/>
    </source>
</evidence>
<dbReference type="AlphaFoldDB" id="A0A291MYR3"/>
<dbReference type="Pfam" id="PF13356">
    <property type="entry name" value="Arm-DNA-bind_3"/>
    <property type="match status" value="1"/>
</dbReference>
<dbReference type="InterPro" id="IPR038488">
    <property type="entry name" value="Integrase_DNA-bd_sf"/>
</dbReference>
<proteinExistence type="inferred from homology"/>
<keyword evidence="3" id="KW-0238">DNA-binding</keyword>
<evidence type="ECO:0000256" key="4">
    <source>
        <dbReference type="ARBA" id="ARBA00023172"/>
    </source>
</evidence>
<dbReference type="InterPro" id="IPR053876">
    <property type="entry name" value="Phage_int_M"/>
</dbReference>
<evidence type="ECO:0000256" key="3">
    <source>
        <dbReference type="ARBA" id="ARBA00023125"/>
    </source>
</evidence>
<evidence type="ECO:0000256" key="2">
    <source>
        <dbReference type="ARBA" id="ARBA00022908"/>
    </source>
</evidence>
<accession>A0A291MYR3</accession>
<dbReference type="InterPro" id="IPR050808">
    <property type="entry name" value="Phage_Integrase"/>
</dbReference>
<dbReference type="KEGG" id="sya:A6768_08505"/>
<keyword evidence="2" id="KW-0229">DNA integration</keyword>
<dbReference type="InterPro" id="IPR025166">
    <property type="entry name" value="Integrase_DNA_bind_dom"/>
</dbReference>
<dbReference type="Gene3D" id="1.10.150.130">
    <property type="match status" value="1"/>
</dbReference>
<protein>
    <submittedName>
        <fullName evidence="6">Integrase</fullName>
    </submittedName>
</protein>
<comment type="similarity">
    <text evidence="1">Belongs to the 'phage' integrase family.</text>
</comment>
<dbReference type="Gene3D" id="1.10.443.10">
    <property type="entry name" value="Intergrase catalytic core"/>
    <property type="match status" value="1"/>
</dbReference>
<evidence type="ECO:0000313" key="6">
    <source>
        <dbReference type="EMBL" id="ATI80040.1"/>
    </source>
</evidence>
<dbReference type="Gene3D" id="3.30.160.390">
    <property type="entry name" value="Integrase, DNA-binding domain"/>
    <property type="match status" value="1"/>
</dbReference>
<dbReference type="InterPro" id="IPR010998">
    <property type="entry name" value="Integrase_recombinase_N"/>
</dbReference>
<dbReference type="Pfam" id="PF00589">
    <property type="entry name" value="Phage_integrase"/>
    <property type="match status" value="1"/>
</dbReference>
<dbReference type="Pfam" id="PF22022">
    <property type="entry name" value="Phage_int_M"/>
    <property type="match status" value="1"/>
</dbReference>
<dbReference type="InterPro" id="IPR013762">
    <property type="entry name" value="Integrase-like_cat_sf"/>
</dbReference>
<dbReference type="GeneID" id="57776874"/>
<dbReference type="Proteomes" id="UP000219422">
    <property type="component" value="Chromosome"/>
</dbReference>
<sequence length="463" mass="52144">MPLQIRPLTASAVEALKPSEGRNRRVMVGGERCDGLHIRLEGKSKVWALRITVEGKRRDMGLGRYNRKAGKPSAEIWLDQLPSSQVAEQITKLDGLSLAEARVVARKLRLHLREHGTLASPASASGRAFAPSRREGAAVKLGTSSKNFRECASAYIAAQQAGWKNAKHRQQWVSTLTTYAFPKIGDVEVDRVDTALIQEVLQQPVAKGKSLWVTKTETASRLRGRIECVLDWARVNGLRDGDNPARWRGHLDKILPAPNKVRRVRHHPALPYQEVGRFMRKLNAQDVVTARALEFGILTAARSQEIRFATWNEIDLQRQVWIIPKDRMKKEKEHRIPLSSLSMELLRSLPRVEGVSYIFPTVRGGALSDAALSKRIKDMHDDEIGSNADGFIDPRQSRVVTVHGFRSSFRDWAGETTSYAREVIEHGLAHGLRDESEAAYQRGDLLDKRRKLMEDWAIFIQAT</sequence>
<feature type="domain" description="Tyr recombinase" evidence="5">
    <location>
        <begin position="265"/>
        <end position="453"/>
    </location>
</feature>
<reference evidence="6 7" key="1">
    <citation type="submission" date="2017-10" db="EMBL/GenBank/DDBJ databases">
        <title>Sphingobium yanoikuyae S72.</title>
        <authorList>
            <person name="Sanchez E."/>
            <person name="Bustos P."/>
            <person name="Mendoza P."/>
            <person name="Guo X."/>
            <person name="Mendoza A."/>
        </authorList>
    </citation>
    <scope>NUCLEOTIDE SEQUENCE [LARGE SCALE GENOMIC DNA]</scope>
    <source>
        <strain evidence="6 7">S72</strain>
    </source>
</reference>
<dbReference type="GO" id="GO:0015074">
    <property type="term" value="P:DNA integration"/>
    <property type="evidence" value="ECO:0007669"/>
    <property type="project" value="UniProtKB-KW"/>
</dbReference>
<keyword evidence="4" id="KW-0233">DNA recombination</keyword>
<dbReference type="GO" id="GO:0006310">
    <property type="term" value="P:DNA recombination"/>
    <property type="evidence" value="ECO:0007669"/>
    <property type="project" value="UniProtKB-KW"/>
</dbReference>
<dbReference type="PANTHER" id="PTHR30629">
    <property type="entry name" value="PROPHAGE INTEGRASE"/>
    <property type="match status" value="1"/>
</dbReference>
<dbReference type="CDD" id="cd00801">
    <property type="entry name" value="INT_P4_C"/>
    <property type="match status" value="1"/>
</dbReference>
<dbReference type="InterPro" id="IPR002104">
    <property type="entry name" value="Integrase_catalytic"/>
</dbReference>
<dbReference type="GO" id="GO:0003677">
    <property type="term" value="F:DNA binding"/>
    <property type="evidence" value="ECO:0007669"/>
    <property type="project" value="UniProtKB-KW"/>
</dbReference>
<dbReference type="PANTHER" id="PTHR30629:SF2">
    <property type="entry name" value="PROPHAGE INTEGRASE INTS-RELATED"/>
    <property type="match status" value="1"/>
</dbReference>
<name>A0A291MYR3_SPHYA</name>
<dbReference type="SUPFAM" id="SSF56349">
    <property type="entry name" value="DNA breaking-rejoining enzymes"/>
    <property type="match status" value="1"/>
</dbReference>